<feature type="chain" id="PRO_5023831218" evidence="1">
    <location>
        <begin position="23"/>
        <end position="88"/>
    </location>
</feature>
<gene>
    <name evidence="2" type="ORF">EZS28_042019</name>
</gene>
<comment type="caution">
    <text evidence="2">The sequence shown here is derived from an EMBL/GenBank/DDBJ whole genome shotgun (WGS) entry which is preliminary data.</text>
</comment>
<dbReference type="AlphaFoldDB" id="A0A5J4TX11"/>
<proteinExistence type="predicted"/>
<evidence type="ECO:0000256" key="1">
    <source>
        <dbReference type="SAM" id="SignalP"/>
    </source>
</evidence>
<accession>A0A5J4TX11</accession>
<dbReference type="EMBL" id="SNRW01024185">
    <property type="protein sequence ID" value="KAA6362453.1"/>
    <property type="molecule type" value="Genomic_DNA"/>
</dbReference>
<protein>
    <submittedName>
        <fullName evidence="2">Uncharacterized protein</fullName>
    </submittedName>
</protein>
<keyword evidence="1" id="KW-0732">Signal</keyword>
<evidence type="ECO:0000313" key="2">
    <source>
        <dbReference type="EMBL" id="KAA6362453.1"/>
    </source>
</evidence>
<organism evidence="2 3">
    <name type="scientific">Streblomastix strix</name>
    <dbReference type="NCBI Taxonomy" id="222440"/>
    <lineage>
        <taxon>Eukaryota</taxon>
        <taxon>Metamonada</taxon>
        <taxon>Preaxostyla</taxon>
        <taxon>Oxymonadida</taxon>
        <taxon>Streblomastigidae</taxon>
        <taxon>Streblomastix</taxon>
    </lineage>
</organism>
<name>A0A5J4TX11_9EUKA</name>
<feature type="signal peptide" evidence="1">
    <location>
        <begin position="1"/>
        <end position="22"/>
    </location>
</feature>
<sequence length="88" mass="9904">MWQDFVTVLSLMQAPLFICTQGNQGPDCFSEMQSESTDKQGPDKELMTYNDAAEQILTLARIRAEFKDPEQTKAQLLIAVIGENDVHL</sequence>
<dbReference type="Proteomes" id="UP000324800">
    <property type="component" value="Unassembled WGS sequence"/>
</dbReference>
<reference evidence="2 3" key="1">
    <citation type="submission" date="2019-03" db="EMBL/GenBank/DDBJ databases">
        <title>Single cell metagenomics reveals metabolic interactions within the superorganism composed of flagellate Streblomastix strix and complex community of Bacteroidetes bacteria on its surface.</title>
        <authorList>
            <person name="Treitli S.C."/>
            <person name="Kolisko M."/>
            <person name="Husnik F."/>
            <person name="Keeling P."/>
            <person name="Hampl V."/>
        </authorList>
    </citation>
    <scope>NUCLEOTIDE SEQUENCE [LARGE SCALE GENOMIC DNA]</scope>
    <source>
        <strain evidence="2">ST1C</strain>
    </source>
</reference>
<evidence type="ECO:0000313" key="3">
    <source>
        <dbReference type="Proteomes" id="UP000324800"/>
    </source>
</evidence>